<evidence type="ECO:0000256" key="1">
    <source>
        <dbReference type="SAM" id="SignalP"/>
    </source>
</evidence>
<evidence type="ECO:0000313" key="3">
    <source>
        <dbReference type="Proteomes" id="UP000647491"/>
    </source>
</evidence>
<keyword evidence="3" id="KW-1185">Reference proteome</keyword>
<dbReference type="Pfam" id="PF20316">
    <property type="entry name" value="DUF6612"/>
    <property type="match status" value="1"/>
</dbReference>
<dbReference type="Gene3D" id="2.10.270.10">
    <property type="entry name" value="Cholin Binding"/>
    <property type="match status" value="1"/>
</dbReference>
<dbReference type="RefSeq" id="WP_215654674.1">
    <property type="nucleotide sequence ID" value="NZ_JACRTJ010000014.1"/>
</dbReference>
<dbReference type="InterPro" id="IPR046720">
    <property type="entry name" value="DUF6612"/>
</dbReference>
<reference evidence="2 3" key="1">
    <citation type="submission" date="2020-08" db="EMBL/GenBank/DDBJ databases">
        <title>Genome public.</title>
        <authorList>
            <person name="Liu C."/>
            <person name="Sun Q."/>
        </authorList>
    </citation>
    <scope>NUCLEOTIDE SEQUENCE [LARGE SCALE GENOMIC DNA]</scope>
    <source>
        <strain evidence="2 3">BX10</strain>
    </source>
</reference>
<comment type="caution">
    <text evidence="2">The sequence shown here is derived from an EMBL/GenBank/DDBJ whole genome shotgun (WGS) entry which is preliminary data.</text>
</comment>
<sequence length="361" mass="40122">MKNWKKLLLTVVPATLAVSFTAFAGQWSQDMNGWRYENDDGSYCRNGWYWLDGNQDGIAECYIFDNDGYAQVSLYNLTAKAGGYEVNDQGAWVVDGVVQEKKVEVPAAEIQPAEEVKPDASNDPAALEAYLAAQEKTNTLDSMDAQADMKMSMTMEGVSIDTNMDMNMKVRGAQTGNLEFVADGSMTMLGSDIPFQMFYTDNMYYMDMMGMKMKQEMPLDEALDQVASNLESVDMDLAMMKDMAMTTEDGNTVLTYGINTDNMNSFLNGIVGDMDTLYNGYTVSYNIRSASGKAIVDENGYYVKEDMSLDMDMVMTDSETGESETVSYVMEMHMNINNPGQEVKFELPSTEGYEDLGSALV</sequence>
<accession>A0ABR7NRZ5</accession>
<protein>
    <submittedName>
        <fullName evidence="2">Uncharacterized protein</fullName>
    </submittedName>
</protein>
<feature type="signal peptide" evidence="1">
    <location>
        <begin position="1"/>
        <end position="24"/>
    </location>
</feature>
<dbReference type="SUPFAM" id="SSF69360">
    <property type="entry name" value="Cell wall binding repeat"/>
    <property type="match status" value="1"/>
</dbReference>
<name>A0ABR7NRZ5_9FIRM</name>
<feature type="chain" id="PRO_5045952000" evidence="1">
    <location>
        <begin position="25"/>
        <end position="361"/>
    </location>
</feature>
<dbReference type="EMBL" id="JACRTJ010000014">
    <property type="protein sequence ID" value="MBC8598885.1"/>
    <property type="molecule type" value="Genomic_DNA"/>
</dbReference>
<keyword evidence="1" id="KW-0732">Signal</keyword>
<organism evidence="2 3">
    <name type="scientific">Enterocloster hominis</name>
    <name type="common">ex Liu et al. 2021</name>
    <dbReference type="NCBI Taxonomy" id="2763663"/>
    <lineage>
        <taxon>Bacteria</taxon>
        <taxon>Bacillati</taxon>
        <taxon>Bacillota</taxon>
        <taxon>Clostridia</taxon>
        <taxon>Lachnospirales</taxon>
        <taxon>Lachnospiraceae</taxon>
        <taxon>Enterocloster</taxon>
    </lineage>
</organism>
<dbReference type="Proteomes" id="UP000647491">
    <property type="component" value="Unassembled WGS sequence"/>
</dbReference>
<gene>
    <name evidence="2" type="ORF">H8708_06525</name>
</gene>
<proteinExistence type="predicted"/>
<evidence type="ECO:0000313" key="2">
    <source>
        <dbReference type="EMBL" id="MBC8598885.1"/>
    </source>
</evidence>